<accession>A0A162WHI1</accession>
<keyword evidence="2" id="KW-1185">Reference proteome</keyword>
<dbReference type="AlphaFoldDB" id="A0A162WHI1"/>
<sequence>MNTIIEKKPDELFKSLCVLAAQKSWGEARDAAEQLANRGAQGAWLDLAFDLADGLKSLYQVTDDLFSLGERSLSDTEIKTIEYARKWVGTQLNISAPTLIIEICTEGTPLHAITGINGFGFIAASENALQDKSLLVHEITHCSLMSRSLFLDEGLATLLQHRFNENEEFLQKQKYWDRPSLAALVETDWSNDPYFSKIIPTKSDSSDLSDQDLRVHELAAHLIAKIIKEKSLSFLVNNWSSLKSQLREGRSAVVMKEIFSVDLWKIDTEFFVTKAAIINPPSDRSLTDVSVQVLAEEDKETAAIWLPFARVQAYRNDQGLVALIKLLIVLGNNREDPNAGSVYRSEALVAIDWSKSRNIDQMSIAIFNAYIYVLKLRSAGHAIAMRTNGIEAHKAFRELLSNYPENPSVIIASARTQIRSIHDFMPISDWREKLKNLHSDPLFSRAVEELLAHSRFL</sequence>
<evidence type="ECO:0000313" key="1">
    <source>
        <dbReference type="EMBL" id="KZS38104.1"/>
    </source>
</evidence>
<proteinExistence type="predicted"/>
<dbReference type="EMBL" id="LQRT01000060">
    <property type="protein sequence ID" value="KZS38104.1"/>
    <property type="molecule type" value="Genomic_DNA"/>
</dbReference>
<reference evidence="1 2" key="1">
    <citation type="submission" date="2016-01" db="EMBL/GenBank/DDBJ databases">
        <title>The draft genome sequence of Aquimarina sp. RZW4-3-2.</title>
        <authorList>
            <person name="Wang Y."/>
        </authorList>
    </citation>
    <scope>NUCLEOTIDE SEQUENCE [LARGE SCALE GENOMIC DNA]</scope>
    <source>
        <strain evidence="1 2">RZW4-3-2</strain>
    </source>
</reference>
<dbReference type="OrthoDB" id="1407316at2"/>
<organism evidence="1 2">
    <name type="scientific">Aquimarina aggregata</name>
    <dbReference type="NCBI Taxonomy" id="1642818"/>
    <lineage>
        <taxon>Bacteria</taxon>
        <taxon>Pseudomonadati</taxon>
        <taxon>Bacteroidota</taxon>
        <taxon>Flavobacteriia</taxon>
        <taxon>Flavobacteriales</taxon>
        <taxon>Flavobacteriaceae</taxon>
        <taxon>Aquimarina</taxon>
    </lineage>
</organism>
<evidence type="ECO:0000313" key="2">
    <source>
        <dbReference type="Proteomes" id="UP000076715"/>
    </source>
</evidence>
<comment type="caution">
    <text evidence="1">The sequence shown here is derived from an EMBL/GenBank/DDBJ whole genome shotgun (WGS) entry which is preliminary data.</text>
</comment>
<dbReference type="Proteomes" id="UP000076715">
    <property type="component" value="Unassembled WGS sequence"/>
</dbReference>
<gene>
    <name evidence="1" type="ORF">AWE51_18840</name>
</gene>
<name>A0A162WHI1_9FLAO</name>
<dbReference type="RefSeq" id="WP_066319986.1">
    <property type="nucleotide sequence ID" value="NZ_LQRT01000060.1"/>
</dbReference>
<protein>
    <submittedName>
        <fullName evidence="1">Uncharacterized protein</fullName>
    </submittedName>
</protein>
<dbReference type="STRING" id="1642818.AWE51_18840"/>